<keyword evidence="4" id="KW-0813">Transport</keyword>
<dbReference type="Proteomes" id="UP000070107">
    <property type="component" value="Unassembled WGS sequence"/>
</dbReference>
<evidence type="ECO:0000256" key="11">
    <source>
        <dbReference type="ARBA" id="ARBA00023157"/>
    </source>
</evidence>
<feature type="region of interest" description="Disordered" evidence="12">
    <location>
        <begin position="121"/>
        <end position="177"/>
    </location>
</feature>
<evidence type="ECO:0000256" key="8">
    <source>
        <dbReference type="ARBA" id="ARBA00022833"/>
    </source>
</evidence>
<organism evidence="14 15">
    <name type="scientific">Paramesorhizobium deserti</name>
    <dbReference type="NCBI Taxonomy" id="1494590"/>
    <lineage>
        <taxon>Bacteria</taxon>
        <taxon>Pseudomonadati</taxon>
        <taxon>Pseudomonadota</taxon>
        <taxon>Alphaproteobacteria</taxon>
        <taxon>Hyphomicrobiales</taxon>
        <taxon>Phyllobacteriaceae</taxon>
        <taxon>Paramesorhizobium</taxon>
    </lineage>
</organism>
<dbReference type="InterPro" id="IPR050492">
    <property type="entry name" value="Bact_metal-bind_prot9"/>
</dbReference>
<keyword evidence="6 13" id="KW-0732">Signal</keyword>
<dbReference type="InterPro" id="IPR006127">
    <property type="entry name" value="ZnuA-like"/>
</dbReference>
<evidence type="ECO:0000256" key="1">
    <source>
        <dbReference type="ARBA" id="ARBA00004418"/>
    </source>
</evidence>
<evidence type="ECO:0000313" key="14">
    <source>
        <dbReference type="EMBL" id="KXF75995.1"/>
    </source>
</evidence>
<comment type="subcellular location">
    <subcellularLocation>
        <location evidence="1">Periplasm</location>
    </subcellularLocation>
</comment>
<dbReference type="AlphaFoldDB" id="A0A135HS08"/>
<keyword evidence="15" id="KW-1185">Reference proteome</keyword>
<dbReference type="PANTHER" id="PTHR42953:SF3">
    <property type="entry name" value="HIGH-AFFINITY ZINC UPTAKE SYSTEM PROTEIN ZNUA"/>
    <property type="match status" value="1"/>
</dbReference>
<feature type="signal peptide" evidence="13">
    <location>
        <begin position="1"/>
        <end position="22"/>
    </location>
</feature>
<reference evidence="14 15" key="1">
    <citation type="submission" date="2015-11" db="EMBL/GenBank/DDBJ databases">
        <title>Draft genome sequence of Paramesorhizobium deserti A-3-E, a strain highly resistant to diverse beta-lactam antibiotics.</title>
        <authorList>
            <person name="Lv R."/>
            <person name="Yang X."/>
            <person name="Fang N."/>
            <person name="Guo J."/>
            <person name="Luo X."/>
            <person name="Peng F."/>
            <person name="Yang R."/>
            <person name="Cui Y."/>
            <person name="Fang C."/>
            <person name="Song Y."/>
        </authorList>
    </citation>
    <scope>NUCLEOTIDE SEQUENCE [LARGE SCALE GENOMIC DNA]</scope>
    <source>
        <strain evidence="14 15">A-3-E</strain>
    </source>
</reference>
<proteinExistence type="inferred from homology"/>
<comment type="caution">
    <text evidence="14">The sequence shown here is derived from an EMBL/GenBank/DDBJ whole genome shotgun (WGS) entry which is preliminary data.</text>
</comment>
<evidence type="ECO:0000256" key="6">
    <source>
        <dbReference type="ARBA" id="ARBA00022729"/>
    </source>
</evidence>
<sequence length="357" mass="38766">MKILRSLLLASAAFVCAGSAFADDREGVVASIKPVHSLVAAVMEGVGEPTLIVRGTGSEHVYSLRPSDAEAIEHAKVIFWAGPGMETFLQKPFETLAMGAKIVALEDAPGLTKLKFREGGPFEAHEHGDEAEEGHDHAHEKAHDGHEYAEGEEGHAHDTAEHAHDHTETAAEAEGHAHHDHAHGEYDLHFWLDPENAKILVQDIAKTLSESDPEHAERYKANADAYSAKLDALTKDITAELKPVKDKPFIVFHDAYQYFEKRFGVNTVGSITVSPENVPGAQRVSEIREKVKQLGATCVFAEPQFEPRLVKTVTEGTTAKSGVLDPLGASLKDGPDLYPELIRNLANSLRACLSEAS</sequence>
<evidence type="ECO:0000256" key="5">
    <source>
        <dbReference type="ARBA" id="ARBA00022723"/>
    </source>
</evidence>
<dbReference type="EMBL" id="LNTU01000034">
    <property type="protein sequence ID" value="KXF75995.1"/>
    <property type="molecule type" value="Genomic_DNA"/>
</dbReference>
<keyword evidence="7" id="KW-0574">Periplasm</keyword>
<keyword evidence="11" id="KW-1015">Disulfide bond</keyword>
<dbReference type="Pfam" id="PF01297">
    <property type="entry name" value="ZnuA"/>
    <property type="match status" value="1"/>
</dbReference>
<protein>
    <recommendedName>
        <fullName evidence="3">High-affinity zinc uptake system protein ZnuA</fullName>
    </recommendedName>
</protein>
<dbReference type="FunFam" id="3.40.50.1980:FF:000006">
    <property type="entry name" value="Zinc ABC transporter substrate-binding protein ZnuA"/>
    <property type="match status" value="1"/>
</dbReference>
<keyword evidence="9" id="KW-0864">Zinc transport</keyword>
<evidence type="ECO:0000256" key="10">
    <source>
        <dbReference type="ARBA" id="ARBA00023065"/>
    </source>
</evidence>
<accession>A0A135HS08</accession>
<dbReference type="GO" id="GO:0006829">
    <property type="term" value="P:zinc ion transport"/>
    <property type="evidence" value="ECO:0007669"/>
    <property type="project" value="UniProtKB-KW"/>
</dbReference>
<evidence type="ECO:0000256" key="4">
    <source>
        <dbReference type="ARBA" id="ARBA00022448"/>
    </source>
</evidence>
<dbReference type="STRING" id="1494590.ATN84_13785"/>
<dbReference type="OrthoDB" id="7346865at2"/>
<dbReference type="InterPro" id="IPR035520">
    <property type="entry name" value="ZnuA"/>
</dbReference>
<dbReference type="CDD" id="cd01019">
    <property type="entry name" value="ZnuA"/>
    <property type="match status" value="1"/>
</dbReference>
<keyword evidence="10" id="KW-0406">Ion transport</keyword>
<dbReference type="RefSeq" id="WP_068882737.1">
    <property type="nucleotide sequence ID" value="NZ_LNTU01000034.1"/>
</dbReference>
<evidence type="ECO:0000256" key="9">
    <source>
        <dbReference type="ARBA" id="ARBA00022906"/>
    </source>
</evidence>
<keyword evidence="8" id="KW-0862">Zinc</keyword>
<keyword evidence="5" id="KW-0479">Metal-binding</keyword>
<name>A0A135HS08_9HYPH</name>
<comment type="similarity">
    <text evidence="2">Belongs to the bacterial solute-binding protein 9 family.</text>
</comment>
<feature type="chain" id="PRO_5007465276" description="High-affinity zinc uptake system protein ZnuA" evidence="13">
    <location>
        <begin position="23"/>
        <end position="357"/>
    </location>
</feature>
<dbReference type="PANTHER" id="PTHR42953">
    <property type="entry name" value="HIGH-AFFINITY ZINC UPTAKE SYSTEM PROTEIN ZNUA-RELATED"/>
    <property type="match status" value="1"/>
</dbReference>
<evidence type="ECO:0000256" key="12">
    <source>
        <dbReference type="SAM" id="MobiDB-lite"/>
    </source>
</evidence>
<dbReference type="SUPFAM" id="SSF53807">
    <property type="entry name" value="Helical backbone' metal receptor"/>
    <property type="match status" value="1"/>
</dbReference>
<evidence type="ECO:0000256" key="7">
    <source>
        <dbReference type="ARBA" id="ARBA00022764"/>
    </source>
</evidence>
<gene>
    <name evidence="14" type="ORF">ATN84_13785</name>
</gene>
<evidence type="ECO:0000256" key="13">
    <source>
        <dbReference type="SAM" id="SignalP"/>
    </source>
</evidence>
<dbReference type="GO" id="GO:0042597">
    <property type="term" value="C:periplasmic space"/>
    <property type="evidence" value="ECO:0007669"/>
    <property type="project" value="UniProtKB-SubCell"/>
</dbReference>
<evidence type="ECO:0000256" key="3">
    <source>
        <dbReference type="ARBA" id="ARBA00015915"/>
    </source>
</evidence>
<evidence type="ECO:0000256" key="2">
    <source>
        <dbReference type="ARBA" id="ARBA00011028"/>
    </source>
</evidence>
<dbReference type="GO" id="GO:0046872">
    <property type="term" value="F:metal ion binding"/>
    <property type="evidence" value="ECO:0007669"/>
    <property type="project" value="UniProtKB-KW"/>
</dbReference>
<evidence type="ECO:0000313" key="15">
    <source>
        <dbReference type="Proteomes" id="UP000070107"/>
    </source>
</evidence>
<dbReference type="Gene3D" id="3.40.50.1980">
    <property type="entry name" value="Nitrogenase molybdenum iron protein domain"/>
    <property type="match status" value="3"/>
</dbReference>